<keyword evidence="1" id="KW-1133">Transmembrane helix</keyword>
<proteinExistence type="predicted"/>
<sequence length="250" mass="28031">MQITQKTLDALWLAGFAIWKALDAYAGVIWLLRRDGRDFDPAFVSTLHGQAAADAAFDRALGHVHDMLAAASAADFDWPADVPAPGQTITDRNQAAARDFAYIAGAYVLLHELGHRRLADCRIEYALREERLCDAYARGILLDGTETYAASQGYPEEMVRAKRLLGILLAKLLIITLTPRDRWTVSPDHEPVRRRLFRVLRYAKEPLPIWFWDTAAAMLAAFARHHGVLNVAIPFRSSRELAFAICRAFS</sequence>
<dbReference type="EMBL" id="CP030057">
    <property type="protein sequence ID" value="QOZ57891.1"/>
    <property type="molecule type" value="Genomic_DNA"/>
</dbReference>
<dbReference type="RefSeq" id="WP_128963634.1">
    <property type="nucleotide sequence ID" value="NZ_BMHC01000011.1"/>
</dbReference>
<keyword evidence="1" id="KW-0812">Transmembrane</keyword>
<protein>
    <recommendedName>
        <fullName evidence="4">Peptidase U49</fullName>
    </recommendedName>
</protein>
<keyword evidence="1" id="KW-0472">Membrane</keyword>
<keyword evidence="3" id="KW-1185">Reference proteome</keyword>
<gene>
    <name evidence="2" type="ORF">XH86_03335</name>
</gene>
<evidence type="ECO:0000313" key="3">
    <source>
        <dbReference type="Proteomes" id="UP000593880"/>
    </source>
</evidence>
<dbReference type="Pfam" id="PF10463">
    <property type="entry name" value="Peptidase_U49"/>
    <property type="match status" value="1"/>
</dbReference>
<dbReference type="Proteomes" id="UP000593880">
    <property type="component" value="Chromosome"/>
</dbReference>
<accession>A0ABX6UA25</accession>
<reference evidence="2 3" key="1">
    <citation type="submission" date="2018-06" db="EMBL/GenBank/DDBJ databases">
        <title>Comparative genomics of rhizobia nodulating Arachis hypogaea in China.</title>
        <authorList>
            <person name="Li Y."/>
        </authorList>
    </citation>
    <scope>NUCLEOTIDE SEQUENCE [LARGE SCALE GENOMIC DNA]</scope>
    <source>
        <strain evidence="2 3">CCBAU 51658</strain>
    </source>
</reference>
<feature type="transmembrane region" description="Helical" evidence="1">
    <location>
        <begin position="12"/>
        <end position="32"/>
    </location>
</feature>
<name>A0ABX6UA25_9BRAD</name>
<evidence type="ECO:0000313" key="2">
    <source>
        <dbReference type="EMBL" id="QOZ57891.1"/>
    </source>
</evidence>
<dbReference type="InterPro" id="IPR019504">
    <property type="entry name" value="Peptidase_U49_Lit_pept"/>
</dbReference>
<evidence type="ECO:0008006" key="4">
    <source>
        <dbReference type="Google" id="ProtNLM"/>
    </source>
</evidence>
<organism evidence="2 3">
    <name type="scientific">Bradyrhizobium guangdongense</name>
    <dbReference type="NCBI Taxonomy" id="1325090"/>
    <lineage>
        <taxon>Bacteria</taxon>
        <taxon>Pseudomonadati</taxon>
        <taxon>Pseudomonadota</taxon>
        <taxon>Alphaproteobacteria</taxon>
        <taxon>Hyphomicrobiales</taxon>
        <taxon>Nitrobacteraceae</taxon>
        <taxon>Bradyrhizobium</taxon>
    </lineage>
</organism>
<evidence type="ECO:0000256" key="1">
    <source>
        <dbReference type="SAM" id="Phobius"/>
    </source>
</evidence>